<gene>
    <name evidence="1" type="ORF">NLI96_g12428</name>
</gene>
<dbReference type="Proteomes" id="UP001212997">
    <property type="component" value="Unassembled WGS sequence"/>
</dbReference>
<evidence type="ECO:0000313" key="2">
    <source>
        <dbReference type="Proteomes" id="UP001212997"/>
    </source>
</evidence>
<name>A0AAD5Y7L3_9APHY</name>
<comment type="caution">
    <text evidence="1">The sequence shown here is derived from an EMBL/GenBank/DDBJ whole genome shotgun (WGS) entry which is preliminary data.</text>
</comment>
<organism evidence="1 2">
    <name type="scientific">Meripilus lineatus</name>
    <dbReference type="NCBI Taxonomy" id="2056292"/>
    <lineage>
        <taxon>Eukaryota</taxon>
        <taxon>Fungi</taxon>
        <taxon>Dikarya</taxon>
        <taxon>Basidiomycota</taxon>
        <taxon>Agaricomycotina</taxon>
        <taxon>Agaricomycetes</taxon>
        <taxon>Polyporales</taxon>
        <taxon>Meripilaceae</taxon>
        <taxon>Meripilus</taxon>
    </lineage>
</organism>
<dbReference type="EMBL" id="JANAWD010001049">
    <property type="protein sequence ID" value="KAJ3474494.1"/>
    <property type="molecule type" value="Genomic_DNA"/>
</dbReference>
<sequence>MPVSLHFQLGSPAGTWKILARVQCYLQPVTLETDDPLVVYGIILTKYMYGSSTWTSPFRCADRRQDALEEGVVMREDGRGKVMGKKVGLIGKFDSDPDGVMGMEGALLATQATYRLLPIRPRAGLKNPKKP</sequence>
<reference evidence="1" key="1">
    <citation type="submission" date="2022-07" db="EMBL/GenBank/DDBJ databases">
        <title>Genome Sequence of Physisporinus lineatus.</title>
        <authorList>
            <person name="Buettner E."/>
        </authorList>
    </citation>
    <scope>NUCLEOTIDE SEQUENCE</scope>
    <source>
        <strain evidence="1">VT162</strain>
    </source>
</reference>
<evidence type="ECO:0000313" key="1">
    <source>
        <dbReference type="EMBL" id="KAJ3474494.1"/>
    </source>
</evidence>
<dbReference type="AlphaFoldDB" id="A0AAD5Y7L3"/>
<protein>
    <submittedName>
        <fullName evidence="1">Uncharacterized protein</fullName>
    </submittedName>
</protein>
<keyword evidence="2" id="KW-1185">Reference proteome</keyword>
<accession>A0AAD5Y7L3</accession>
<proteinExistence type="predicted"/>